<reference evidence="2 3" key="1">
    <citation type="submission" date="2018-08" db="EMBL/GenBank/DDBJ databases">
        <title>Chryseobacterium nematophagum: a novel matrix digesting pathogen of nematodes.</title>
        <authorList>
            <person name="Page A."/>
            <person name="Roberts M."/>
            <person name="Felix M.-A."/>
            <person name="Weir W."/>
        </authorList>
    </citation>
    <scope>NUCLEOTIDE SEQUENCE [LARGE SCALE GENOMIC DNA]</scope>
    <source>
        <strain evidence="2 3">JUb129</strain>
    </source>
</reference>
<evidence type="ECO:0008006" key="4">
    <source>
        <dbReference type="Google" id="ProtNLM"/>
    </source>
</evidence>
<protein>
    <recommendedName>
        <fullName evidence="4">C-type lysozyme inhibitor domain-containing protein</fullName>
    </recommendedName>
</protein>
<comment type="caution">
    <text evidence="2">The sequence shown here is derived from an EMBL/GenBank/DDBJ whole genome shotgun (WGS) entry which is preliminary data.</text>
</comment>
<feature type="chain" id="PRO_5018292456" description="C-type lysozyme inhibitor domain-containing protein" evidence="1">
    <location>
        <begin position="22"/>
        <end position="132"/>
    </location>
</feature>
<sequence length="132" mass="14870">MKKSLLLIVLGFAVCLTIACKHPGKEIENISTTLNSTSNTEDITKDVFVDNFGDKLEVIINNSNNTATIHLDGKTYELKKSNNLPDYTASDAEYQYSNIKGNIIFLNKDYDMVIFQYKQNSKNPKSTKMASY</sequence>
<evidence type="ECO:0000256" key="1">
    <source>
        <dbReference type="SAM" id="SignalP"/>
    </source>
</evidence>
<dbReference type="Proteomes" id="UP000278775">
    <property type="component" value="Unassembled WGS sequence"/>
</dbReference>
<dbReference type="EMBL" id="QWIU01000002">
    <property type="protein sequence ID" value="RNA63237.1"/>
    <property type="molecule type" value="Genomic_DNA"/>
</dbReference>
<evidence type="ECO:0000313" key="3">
    <source>
        <dbReference type="Proteomes" id="UP000278775"/>
    </source>
</evidence>
<dbReference type="RefSeq" id="WP_122637218.1">
    <property type="nucleotide sequence ID" value="NZ_QWIU01000002.1"/>
</dbReference>
<accession>A0A3M7TK01</accession>
<evidence type="ECO:0000313" key="2">
    <source>
        <dbReference type="EMBL" id="RNA63237.1"/>
    </source>
</evidence>
<gene>
    <name evidence="2" type="ORF">D1631_15525</name>
</gene>
<dbReference type="PROSITE" id="PS51257">
    <property type="entry name" value="PROKAR_LIPOPROTEIN"/>
    <property type="match status" value="1"/>
</dbReference>
<keyword evidence="1" id="KW-0732">Signal</keyword>
<dbReference type="AlphaFoldDB" id="A0A3M7TK01"/>
<name>A0A3M7TK01_9FLAO</name>
<proteinExistence type="predicted"/>
<dbReference type="OrthoDB" id="1269231at2"/>
<feature type="signal peptide" evidence="1">
    <location>
        <begin position="1"/>
        <end position="21"/>
    </location>
</feature>
<organism evidence="2 3">
    <name type="scientific">Chryseobacterium nematophagum</name>
    <dbReference type="NCBI Taxonomy" id="2305228"/>
    <lineage>
        <taxon>Bacteria</taxon>
        <taxon>Pseudomonadati</taxon>
        <taxon>Bacteroidota</taxon>
        <taxon>Flavobacteriia</taxon>
        <taxon>Flavobacteriales</taxon>
        <taxon>Weeksellaceae</taxon>
        <taxon>Chryseobacterium group</taxon>
        <taxon>Chryseobacterium</taxon>
    </lineage>
</organism>